<feature type="compositionally biased region" description="Basic residues" evidence="1">
    <location>
        <begin position="559"/>
        <end position="574"/>
    </location>
</feature>
<sequence length="965" mass="107709">MACWLVAPQQYIQKTMKKRDAECFVRSSVGVSVVCIDKGDMTSVDDPEKHFLGNLLEDDPGSTSAAGSRGMNAAIPPASPAVAPPVTNVGAIMPPIGSMSGSWPEPPPPYSPPLEPWASNVNTTLLGSTAVPAQNWFPFTDRKEASTTDFLSSYNISGSSTPITPSTPTRVPHFPSSQVHHYHHNLHHHTHTHNVVQNHYFGAPPPGLENLAPRAAPAAPTTANSVSPVYEPLEAASSWDYTGLENINMSTSSVSFSDWKKENMSQASPESTAVSESSVSSYSVNQEIVGNTHPPLSPSEVVEVAKEKKQISRSYADHLSKSNSATPKRGGSAIGAEKKQKQELAKKTSNQLPLENVATRIVVKGQPHSAPVVSRMPFSYRDVAARLENPPSSTTQHLDESQREKKEETSTSDSRGAVDSRAVASKNNGTLRGAGTTANSSEKNENNKKNRVDNEFQKINSRKNKKEKSSSTVPAPLIYEGVHPVDASSRYDVLKNLESPTQHRNDKKTANGRPPLIQKIFSRSSSPAEDMVDTEEDDGQRTRSASTHANQNNGQIKKDQRKRTVQATQRRRKGRKEEPTWLEKAWRTFVELCCFIWEHISFSLQWTFILIVEVCQRIADLFISSGRSMWITACRTIQSVFLILLCTIYHIFIAIKGLFVSTLAFLNMIASDDDEVAEKLSWGLKKEIPIPTVATEFADRLSRETIRDAYSALGLRSDCSDDDIKRNYKRLAALVSPDKCNCDGADEIFELVTMALAAIGNKESRSEYTVENSKTNEYHSKIIAIWNKLAKIIEDARNTIFCDCDETHFRIATRIRPSEARFCKRCGIYHPAKHSDIWVDKGILGIKPTYYTCTDNVVYNITSWATCKSQKGMLKNMRAYTHHVQYRLLSPMSNDYDNQSSSQYFNSPLNYPTSSTDARFLSDLQEEYSSLLRQRSLAQISFKTCEPREEDRSRRAANRRQKRWR</sequence>
<dbReference type="EMBL" id="PDUG01000002">
    <property type="protein sequence ID" value="PIC45057.1"/>
    <property type="molecule type" value="Genomic_DNA"/>
</dbReference>
<comment type="caution">
    <text evidence="4">The sequence shown here is derived from an EMBL/GenBank/DDBJ whole genome shotgun (WGS) entry which is preliminary data.</text>
</comment>
<dbReference type="PANTHER" id="PTHR44665:SF1">
    <property type="entry name" value="DNAJ HOMOLOG SUBFAMILY C MEMBER 14"/>
    <property type="match status" value="1"/>
</dbReference>
<dbReference type="SMART" id="SM00271">
    <property type="entry name" value="DnaJ"/>
    <property type="match status" value="1"/>
</dbReference>
<dbReference type="InterPro" id="IPR036869">
    <property type="entry name" value="J_dom_sf"/>
</dbReference>
<evidence type="ECO:0000313" key="4">
    <source>
        <dbReference type="EMBL" id="PIC45057.1"/>
    </source>
</evidence>
<dbReference type="SUPFAM" id="SSF46565">
    <property type="entry name" value="Chaperone J-domain"/>
    <property type="match status" value="1"/>
</dbReference>
<feature type="compositionally biased region" description="Basic and acidic residues" evidence="1">
    <location>
        <begin position="308"/>
        <end position="320"/>
    </location>
</feature>
<feature type="compositionally biased region" description="Polar residues" evidence="1">
    <location>
        <begin position="542"/>
        <end position="555"/>
    </location>
</feature>
<keyword evidence="2" id="KW-0472">Membrane</keyword>
<feature type="compositionally biased region" description="Basic and acidic residues" evidence="1">
    <location>
        <begin position="397"/>
        <end position="409"/>
    </location>
</feature>
<keyword evidence="2" id="KW-0812">Transmembrane</keyword>
<feature type="region of interest" description="Disordered" evidence="1">
    <location>
        <begin position="308"/>
        <end position="351"/>
    </location>
</feature>
<dbReference type="InterPro" id="IPR052317">
    <property type="entry name" value="Viral_replicn-host_int_reg"/>
</dbReference>
<dbReference type="Proteomes" id="UP000230233">
    <property type="component" value="Chromosome II"/>
</dbReference>
<dbReference type="InterPro" id="IPR001623">
    <property type="entry name" value="DnaJ_domain"/>
</dbReference>
<dbReference type="AlphaFoldDB" id="A0A2G5UZW4"/>
<proteinExistence type="predicted"/>
<organism evidence="4 5">
    <name type="scientific">Caenorhabditis nigoni</name>
    <dbReference type="NCBI Taxonomy" id="1611254"/>
    <lineage>
        <taxon>Eukaryota</taxon>
        <taxon>Metazoa</taxon>
        <taxon>Ecdysozoa</taxon>
        <taxon>Nematoda</taxon>
        <taxon>Chromadorea</taxon>
        <taxon>Rhabditida</taxon>
        <taxon>Rhabditina</taxon>
        <taxon>Rhabditomorpha</taxon>
        <taxon>Rhabditoidea</taxon>
        <taxon>Rhabditidae</taxon>
        <taxon>Peloderinae</taxon>
        <taxon>Caenorhabditis</taxon>
    </lineage>
</organism>
<feature type="region of interest" description="Disordered" evidence="1">
    <location>
        <begin position="498"/>
        <end position="577"/>
    </location>
</feature>
<dbReference type="PROSITE" id="PS50076">
    <property type="entry name" value="DNAJ_2"/>
    <property type="match status" value="1"/>
</dbReference>
<evidence type="ECO:0000256" key="2">
    <source>
        <dbReference type="SAM" id="Phobius"/>
    </source>
</evidence>
<feature type="region of interest" description="Disordered" evidence="1">
    <location>
        <begin position="387"/>
        <end position="475"/>
    </location>
</feature>
<feature type="compositionally biased region" description="Basic and acidic residues" evidence="1">
    <location>
        <begin position="336"/>
        <end position="346"/>
    </location>
</feature>
<dbReference type="CDD" id="cd06257">
    <property type="entry name" value="DnaJ"/>
    <property type="match status" value="1"/>
</dbReference>
<evidence type="ECO:0000256" key="1">
    <source>
        <dbReference type="SAM" id="MobiDB-lite"/>
    </source>
</evidence>
<dbReference type="InterPro" id="IPR032843">
    <property type="entry name" value="Jiv"/>
</dbReference>
<reference evidence="5" key="1">
    <citation type="submission" date="2017-10" db="EMBL/GenBank/DDBJ databases">
        <title>Rapid genome shrinkage in a self-fertile nematode reveals novel sperm competition proteins.</title>
        <authorList>
            <person name="Yin D."/>
            <person name="Schwarz E.M."/>
            <person name="Thomas C.G."/>
            <person name="Felde R.L."/>
            <person name="Korf I.F."/>
            <person name="Cutter A.D."/>
            <person name="Schartner C.M."/>
            <person name="Ralston E.J."/>
            <person name="Meyer B.J."/>
            <person name="Haag E.S."/>
        </authorList>
    </citation>
    <scope>NUCLEOTIDE SEQUENCE [LARGE SCALE GENOMIC DNA]</scope>
    <source>
        <strain evidence="5">JU1422</strain>
    </source>
</reference>
<evidence type="ECO:0000313" key="5">
    <source>
        <dbReference type="Proteomes" id="UP000230233"/>
    </source>
</evidence>
<dbReference type="Pfam" id="PF00226">
    <property type="entry name" value="DnaJ"/>
    <property type="match status" value="1"/>
</dbReference>
<evidence type="ECO:0000259" key="3">
    <source>
        <dbReference type="PROSITE" id="PS50076"/>
    </source>
</evidence>
<feature type="domain" description="J" evidence="3">
    <location>
        <begin position="708"/>
        <end position="772"/>
    </location>
</feature>
<gene>
    <name evidence="4" type="primary">Cni-dnj-5</name>
    <name evidence="4" type="synonym">Cnig_chr_II.g5205</name>
    <name evidence="4" type="ORF">B9Z55_005205</name>
</gene>
<keyword evidence="2" id="KW-1133">Transmembrane helix</keyword>
<feature type="compositionally biased region" description="Basic and acidic residues" evidence="1">
    <location>
        <begin position="442"/>
        <end position="456"/>
    </location>
</feature>
<dbReference type="PANTHER" id="PTHR44665">
    <property type="entry name" value="DNAJ HOMOLOG SUBFAMILY C MEMBER 14"/>
    <property type="match status" value="1"/>
</dbReference>
<dbReference type="OrthoDB" id="1507364at2759"/>
<name>A0A2G5UZW4_9PELO</name>
<feature type="transmembrane region" description="Helical" evidence="2">
    <location>
        <begin position="640"/>
        <end position="666"/>
    </location>
</feature>
<dbReference type="Pfam" id="PF14901">
    <property type="entry name" value="Jiv90"/>
    <property type="match status" value="1"/>
</dbReference>
<keyword evidence="5" id="KW-1185">Reference proteome</keyword>
<accession>A0A2G5UZW4</accession>
<dbReference type="STRING" id="1611254.A0A2G5UZW4"/>
<protein>
    <recommendedName>
        <fullName evidence="3">J domain-containing protein</fullName>
    </recommendedName>
</protein>
<dbReference type="Gene3D" id="1.10.287.110">
    <property type="entry name" value="DnaJ domain"/>
    <property type="match status" value="1"/>
</dbReference>